<dbReference type="Pfam" id="PF00202">
    <property type="entry name" value="Aminotran_3"/>
    <property type="match status" value="2"/>
</dbReference>
<dbReference type="GO" id="GO:0004141">
    <property type="term" value="F:dethiobiotin synthase activity"/>
    <property type="evidence" value="ECO:0007669"/>
    <property type="project" value="TreeGrafter"/>
</dbReference>
<organism evidence="5">
    <name type="scientific">Puccinia triticina (isolate 1-1 / race 1 (BBBD))</name>
    <name type="common">Brown leaf rust fungus</name>
    <dbReference type="NCBI Taxonomy" id="630390"/>
    <lineage>
        <taxon>Eukaryota</taxon>
        <taxon>Fungi</taxon>
        <taxon>Dikarya</taxon>
        <taxon>Basidiomycota</taxon>
        <taxon>Pucciniomycotina</taxon>
        <taxon>Pucciniomycetes</taxon>
        <taxon>Pucciniales</taxon>
        <taxon>Pucciniaceae</taxon>
        <taxon>Puccinia</taxon>
    </lineage>
</organism>
<evidence type="ECO:0000256" key="3">
    <source>
        <dbReference type="ARBA" id="ARBA00022679"/>
    </source>
</evidence>
<dbReference type="GO" id="GO:0009102">
    <property type="term" value="P:biotin biosynthetic process"/>
    <property type="evidence" value="ECO:0007669"/>
    <property type="project" value="TreeGrafter"/>
</dbReference>
<dbReference type="SUPFAM" id="SSF52540">
    <property type="entry name" value="P-loop containing nucleoside triphosphate hydrolases"/>
    <property type="match status" value="1"/>
</dbReference>
<dbReference type="PANTHER" id="PTHR42684:SF3">
    <property type="entry name" value="ADENOSYLMETHIONINE-8-AMINO-7-OXONONANOATE AMINOTRANSFERASE"/>
    <property type="match status" value="1"/>
</dbReference>
<name>A0A180H1P9_PUCT1</name>
<dbReference type="EMBL" id="ADAS02000007">
    <property type="protein sequence ID" value="OAV98412.1"/>
    <property type="molecule type" value="Genomic_DNA"/>
</dbReference>
<dbReference type="InterPro" id="IPR015424">
    <property type="entry name" value="PyrdxlP-dep_Trfase"/>
</dbReference>
<dbReference type="VEuPathDB" id="FungiDB:PTTG_05551"/>
<accession>A0A180H1P9</accession>
<dbReference type="Gene3D" id="3.40.50.300">
    <property type="entry name" value="P-loop containing nucleotide triphosphate hydrolases"/>
    <property type="match status" value="1"/>
</dbReference>
<sequence length="890" mass="97999">MSVRCGFLGDLVLPGDSTGNGARDDPAPSRTPGHRLIRASWSVFRRSDIRLEKKVMSLHRKLRIHQIFGGGTGIGKTVISTALSKASSRLGEQTSYLKPIGTGSDSDDKHVLKFTSSDVSTKCLYTFSEPVSPHLAAERTRKQATDTSSLPVTPTDHDLITNIYKHINATARALEENRTGSLYVETAGGVHSPTLAGNSQLEAFRPLRLPTILVGSPLLGGISSTISAYESLKIHGYDIDLLVILKEEYYENYAYLKRWATERDLDFAAVDSPPELITNDATKEFEQMNEFYERITQPQSSVSNAVQTLQARHLRRVDELESMPERALNQIWWPFLQHNSLTTPSQVTVIDSAYKDCMLTYQAGTDLGSTKVTTNETQKESPQINSLVQQKFDGSASWWTQSLGHANPEITLSAAHAAGRFGHVIFPGCIHEPALNLTEHMLRTVGAGWANRAFFSDNGSTGVEVALKMGLTSYRRRHKLPSGVHFDLGVIGLKGSYHGDTIGAMDASEHSVFNAQVDWYKGKGLWLDAPQIYLVDGHQALIFTNPGDQWGPTGWKVPYASLQKIYDVDKRLKEDPLADVYTNHIYTFLRKSRYESSIIPASLIIEPVVMGAGGMIFVDPLFQNVLISVVKNNPQLFGQYKNAIAWTPNLEPPMDANDRAWRGLPVIFDEVFSGLYRLGKPSAAAFLGRDVHPDIAVYSKMLSAGTIPLSVTLARKDIFDTFRGDGAVDALLHGHSYTAHPIGCSVAHTGLRMYEAMDNNGSWDSAKQSWRTGVDSPAETEIWSLWDQSFVHQVTQSSEVDGVMTLGTVLAIYLKDQTDSKGYTSCAAKNFLSRLQSSQLSGDQHIPFGLHARPLGNVAYFISSLNTPSDTLKAIQSAIVKSLDQTSDKA</sequence>
<dbReference type="AlphaFoldDB" id="A0A180H1P9"/>
<dbReference type="GO" id="GO:0005739">
    <property type="term" value="C:mitochondrion"/>
    <property type="evidence" value="ECO:0007669"/>
    <property type="project" value="UniProtKB-SubCell"/>
</dbReference>
<dbReference type="GO" id="GO:0004015">
    <property type="term" value="F:adenosylmethionine-8-amino-7-oxononanoate transaminase activity"/>
    <property type="evidence" value="ECO:0007669"/>
    <property type="project" value="TreeGrafter"/>
</dbReference>
<dbReference type="InterPro" id="IPR015422">
    <property type="entry name" value="PyrdxlP-dep_Trfase_small"/>
</dbReference>
<proteinExistence type="predicted"/>
<dbReference type="InterPro" id="IPR027417">
    <property type="entry name" value="P-loop_NTPase"/>
</dbReference>
<dbReference type="Gene3D" id="3.90.1150.10">
    <property type="entry name" value="Aspartate Aminotransferase, domain 1"/>
    <property type="match status" value="2"/>
</dbReference>
<dbReference type="InterPro" id="IPR015421">
    <property type="entry name" value="PyrdxlP-dep_Trfase_major"/>
</dbReference>
<dbReference type="PANTHER" id="PTHR42684">
    <property type="entry name" value="ADENOSYLMETHIONINE-8-AMINO-7-OXONONANOATE AMINOTRANSFERASE"/>
    <property type="match status" value="1"/>
</dbReference>
<dbReference type="Pfam" id="PF13500">
    <property type="entry name" value="AAA_26"/>
    <property type="match status" value="1"/>
</dbReference>
<evidence type="ECO:0000256" key="2">
    <source>
        <dbReference type="ARBA" id="ARBA00022576"/>
    </source>
</evidence>
<dbReference type="PROSITE" id="PS00600">
    <property type="entry name" value="AA_TRANSFER_CLASS_3"/>
    <property type="match status" value="1"/>
</dbReference>
<dbReference type="InterPro" id="IPR005814">
    <property type="entry name" value="Aminotrans_3"/>
</dbReference>
<reference evidence="5" key="1">
    <citation type="submission" date="2009-11" db="EMBL/GenBank/DDBJ databases">
        <authorList>
            <consortium name="The Broad Institute Genome Sequencing Platform"/>
            <person name="Ward D."/>
            <person name="Feldgarden M."/>
            <person name="Earl A."/>
            <person name="Young S.K."/>
            <person name="Zeng Q."/>
            <person name="Koehrsen M."/>
            <person name="Alvarado L."/>
            <person name="Berlin A."/>
            <person name="Bochicchio J."/>
            <person name="Borenstein D."/>
            <person name="Chapman S.B."/>
            <person name="Chen Z."/>
            <person name="Engels R."/>
            <person name="Freedman E."/>
            <person name="Gellesch M."/>
            <person name="Goldberg J."/>
            <person name="Griggs A."/>
            <person name="Gujja S."/>
            <person name="Heilman E."/>
            <person name="Heiman D."/>
            <person name="Hepburn T."/>
            <person name="Howarth C."/>
            <person name="Jen D."/>
            <person name="Larson L."/>
            <person name="Lewis B."/>
            <person name="Mehta T."/>
            <person name="Park D."/>
            <person name="Pearson M."/>
            <person name="Roberts A."/>
            <person name="Saif S."/>
            <person name="Shea T."/>
            <person name="Shenoy N."/>
            <person name="Sisk P."/>
            <person name="Stolte C."/>
            <person name="Sykes S."/>
            <person name="Thomson T."/>
            <person name="Walk T."/>
            <person name="White J."/>
            <person name="Yandava C."/>
            <person name="Izard J."/>
            <person name="Baranova O.V."/>
            <person name="Blanton J.M."/>
            <person name="Tanner A.C."/>
            <person name="Dewhirst F.E."/>
            <person name="Haas B."/>
            <person name="Nusbaum C."/>
            <person name="Birren B."/>
        </authorList>
    </citation>
    <scope>NUCLEOTIDE SEQUENCE [LARGE SCALE GENOMIC DNA]</scope>
    <source>
        <strain evidence="5">1-1 BBBD Race 1</strain>
    </source>
</reference>
<evidence type="ECO:0000256" key="4">
    <source>
        <dbReference type="ARBA" id="ARBA00022898"/>
    </source>
</evidence>
<dbReference type="Proteomes" id="UP000005240">
    <property type="component" value="Unassembled WGS sequence"/>
</dbReference>
<evidence type="ECO:0008006" key="8">
    <source>
        <dbReference type="Google" id="ProtNLM"/>
    </source>
</evidence>
<keyword evidence="3" id="KW-0808">Transferase</keyword>
<reference evidence="6" key="4">
    <citation type="submission" date="2025-05" db="UniProtKB">
        <authorList>
            <consortium name="EnsemblFungi"/>
        </authorList>
    </citation>
    <scope>IDENTIFICATION</scope>
    <source>
        <strain evidence="6">isolate 1-1 / race 1 (BBBD)</strain>
    </source>
</reference>
<evidence type="ECO:0000313" key="7">
    <source>
        <dbReference type="Proteomes" id="UP000005240"/>
    </source>
</evidence>
<keyword evidence="4" id="KW-0663">Pyridoxal phosphate</keyword>
<evidence type="ECO:0000256" key="1">
    <source>
        <dbReference type="ARBA" id="ARBA00004173"/>
    </source>
</evidence>
<comment type="subcellular location">
    <subcellularLocation>
        <location evidence="1">Mitochondrion</location>
    </subcellularLocation>
</comment>
<dbReference type="SUPFAM" id="SSF53383">
    <property type="entry name" value="PLP-dependent transferases"/>
    <property type="match status" value="1"/>
</dbReference>
<keyword evidence="2" id="KW-0032">Aminotransferase</keyword>
<dbReference type="InterPro" id="IPR049704">
    <property type="entry name" value="Aminotrans_3_PPA_site"/>
</dbReference>
<keyword evidence="7" id="KW-1185">Reference proteome</keyword>
<dbReference type="OrthoDB" id="425114at2759"/>
<gene>
    <name evidence="5" type="ORF">PTTG_05551</name>
</gene>
<evidence type="ECO:0000313" key="5">
    <source>
        <dbReference type="EMBL" id="OAV98412.1"/>
    </source>
</evidence>
<dbReference type="CDD" id="cd03109">
    <property type="entry name" value="DTBS"/>
    <property type="match status" value="1"/>
</dbReference>
<reference evidence="5" key="2">
    <citation type="submission" date="2016-05" db="EMBL/GenBank/DDBJ databases">
        <title>Comparative analysis highlights variable genome content of wheat rusts and divergence of the mating loci.</title>
        <authorList>
            <person name="Cuomo C.A."/>
            <person name="Bakkeren G."/>
            <person name="Szabo L."/>
            <person name="Khalil H."/>
            <person name="Joly D."/>
            <person name="Goldberg J."/>
            <person name="Young S."/>
            <person name="Zeng Q."/>
            <person name="Fellers J."/>
        </authorList>
    </citation>
    <scope>NUCLEOTIDE SEQUENCE [LARGE SCALE GENOMIC DNA]</scope>
    <source>
        <strain evidence="5">1-1 BBBD Race 1</strain>
    </source>
</reference>
<dbReference type="EnsemblFungi" id="PTTG_05551-t43_1">
    <property type="protein sequence ID" value="PTTG_05551-t43_1-p1"/>
    <property type="gene ID" value="PTTG_05551"/>
</dbReference>
<evidence type="ECO:0000313" key="6">
    <source>
        <dbReference type="EnsemblFungi" id="PTTG_05551-t43_1-p1"/>
    </source>
</evidence>
<protein>
    <recommendedName>
        <fullName evidence="8">Dethiobiotin synthase</fullName>
    </recommendedName>
</protein>
<dbReference type="GO" id="GO:0030170">
    <property type="term" value="F:pyridoxal phosphate binding"/>
    <property type="evidence" value="ECO:0007669"/>
    <property type="project" value="InterPro"/>
</dbReference>
<dbReference type="Gene3D" id="3.40.640.10">
    <property type="entry name" value="Type I PLP-dependent aspartate aminotransferase-like (Major domain)"/>
    <property type="match status" value="1"/>
</dbReference>
<dbReference type="STRING" id="630390.A0A180H1P9"/>
<reference evidence="6 7" key="3">
    <citation type="journal article" date="2017" name="G3 (Bethesda)">
        <title>Comparative analysis highlights variable genome content of wheat rusts and divergence of the mating loci.</title>
        <authorList>
            <person name="Cuomo C.A."/>
            <person name="Bakkeren G."/>
            <person name="Khalil H.B."/>
            <person name="Panwar V."/>
            <person name="Joly D."/>
            <person name="Linning R."/>
            <person name="Sakthikumar S."/>
            <person name="Song X."/>
            <person name="Adiconis X."/>
            <person name="Fan L."/>
            <person name="Goldberg J.M."/>
            <person name="Levin J.Z."/>
            <person name="Young S."/>
            <person name="Zeng Q."/>
            <person name="Anikster Y."/>
            <person name="Bruce M."/>
            <person name="Wang M."/>
            <person name="Yin C."/>
            <person name="McCallum B."/>
            <person name="Szabo L.J."/>
            <person name="Hulbert S."/>
            <person name="Chen X."/>
            <person name="Fellers J.P."/>
        </authorList>
    </citation>
    <scope>NUCLEOTIDE SEQUENCE</scope>
    <source>
        <strain evidence="7">Isolate 1-1 / race 1 (BBBD)</strain>
        <strain evidence="6">isolate 1-1 / race 1 (BBBD)</strain>
    </source>
</reference>